<gene>
    <name evidence="2" type="ORF">DICVIV_08534</name>
</gene>
<dbReference type="STRING" id="29172.A0A0D8XLK2"/>
<sequence>MDPSDKSLLRLLSGKAAGTVAIFDKGDYYCCYGNDAVLLATEIFLSDVCLKTLTVGGETLQYITMNNGQYQRTVRELLMFMRYRIELYKLEDDKWEMKAKVFWIMN</sequence>
<name>A0A0D8XLK2_DICVI</name>
<evidence type="ECO:0000313" key="2">
    <source>
        <dbReference type="EMBL" id="KJH45410.1"/>
    </source>
</evidence>
<feature type="domain" description="DNA mismatch repair protein MutS-like N-terminal" evidence="1">
    <location>
        <begin position="17"/>
        <end position="102"/>
    </location>
</feature>
<dbReference type="InterPro" id="IPR016151">
    <property type="entry name" value="DNA_mismatch_repair_MutS_N"/>
</dbReference>
<organism evidence="2 3">
    <name type="scientific">Dictyocaulus viviparus</name>
    <name type="common">Bovine lungworm</name>
    <dbReference type="NCBI Taxonomy" id="29172"/>
    <lineage>
        <taxon>Eukaryota</taxon>
        <taxon>Metazoa</taxon>
        <taxon>Ecdysozoa</taxon>
        <taxon>Nematoda</taxon>
        <taxon>Chromadorea</taxon>
        <taxon>Rhabditida</taxon>
        <taxon>Rhabditina</taxon>
        <taxon>Rhabditomorpha</taxon>
        <taxon>Strongyloidea</taxon>
        <taxon>Metastrongylidae</taxon>
        <taxon>Dictyocaulus</taxon>
    </lineage>
</organism>
<dbReference type="InterPro" id="IPR007695">
    <property type="entry name" value="DNA_mismatch_repair_MutS-lik_N"/>
</dbReference>
<protein>
    <recommendedName>
        <fullName evidence="1">DNA mismatch repair protein MutS-like N-terminal domain-containing protein</fullName>
    </recommendedName>
</protein>
<reference evidence="3" key="2">
    <citation type="journal article" date="2016" name="Sci. Rep.">
        <title>Dictyocaulus viviparus genome, variome and transcriptome elucidate lungworm biology and support future intervention.</title>
        <authorList>
            <person name="McNulty S.N."/>
            <person name="Strube C."/>
            <person name="Rosa B.A."/>
            <person name="Martin J.C."/>
            <person name="Tyagi R."/>
            <person name="Choi Y.J."/>
            <person name="Wang Q."/>
            <person name="Hallsworth Pepin K."/>
            <person name="Zhang X."/>
            <person name="Ozersky P."/>
            <person name="Wilson R.K."/>
            <person name="Sternberg P.W."/>
            <person name="Gasser R.B."/>
            <person name="Mitreva M."/>
        </authorList>
    </citation>
    <scope>NUCLEOTIDE SEQUENCE [LARGE SCALE GENOMIC DNA]</scope>
    <source>
        <strain evidence="3">HannoverDv2000</strain>
    </source>
</reference>
<dbReference type="GO" id="GO:0006298">
    <property type="term" value="P:mismatch repair"/>
    <property type="evidence" value="ECO:0007669"/>
    <property type="project" value="InterPro"/>
</dbReference>
<dbReference type="Proteomes" id="UP000053766">
    <property type="component" value="Unassembled WGS sequence"/>
</dbReference>
<proteinExistence type="predicted"/>
<accession>A0A0D8XLK2</accession>
<dbReference type="OrthoDB" id="5792750at2759"/>
<reference evidence="2 3" key="1">
    <citation type="submission" date="2013-11" db="EMBL/GenBank/DDBJ databases">
        <title>Draft genome of the bovine lungworm Dictyocaulus viviparus.</title>
        <authorList>
            <person name="Mitreva M."/>
        </authorList>
    </citation>
    <scope>NUCLEOTIDE SEQUENCE [LARGE SCALE GENOMIC DNA]</scope>
    <source>
        <strain evidence="2 3">HannoverDv2000</strain>
    </source>
</reference>
<dbReference type="AlphaFoldDB" id="A0A0D8XLK2"/>
<dbReference type="GO" id="GO:0030983">
    <property type="term" value="F:mismatched DNA binding"/>
    <property type="evidence" value="ECO:0007669"/>
    <property type="project" value="InterPro"/>
</dbReference>
<dbReference type="GO" id="GO:0005524">
    <property type="term" value="F:ATP binding"/>
    <property type="evidence" value="ECO:0007669"/>
    <property type="project" value="InterPro"/>
</dbReference>
<dbReference type="Gene3D" id="3.40.1170.10">
    <property type="entry name" value="DNA repair protein MutS, domain I"/>
    <property type="match status" value="1"/>
</dbReference>
<dbReference type="Pfam" id="PF01624">
    <property type="entry name" value="MutS_I"/>
    <property type="match status" value="1"/>
</dbReference>
<keyword evidence="3" id="KW-1185">Reference proteome</keyword>
<evidence type="ECO:0000313" key="3">
    <source>
        <dbReference type="Proteomes" id="UP000053766"/>
    </source>
</evidence>
<dbReference type="EMBL" id="KN716409">
    <property type="protein sequence ID" value="KJH45410.1"/>
    <property type="molecule type" value="Genomic_DNA"/>
</dbReference>
<evidence type="ECO:0000259" key="1">
    <source>
        <dbReference type="Pfam" id="PF01624"/>
    </source>
</evidence>